<dbReference type="Proteomes" id="UP001165283">
    <property type="component" value="Unassembled WGS sequence"/>
</dbReference>
<name>A0ABT1AD32_9PSEU</name>
<dbReference type="NCBIfam" id="TIGR00835">
    <property type="entry name" value="agcS"/>
    <property type="match status" value="1"/>
</dbReference>
<evidence type="ECO:0000256" key="4">
    <source>
        <dbReference type="ARBA" id="ARBA00022475"/>
    </source>
</evidence>
<feature type="transmembrane region" description="Helical" evidence="8">
    <location>
        <begin position="190"/>
        <end position="214"/>
    </location>
</feature>
<feature type="transmembrane region" description="Helical" evidence="8">
    <location>
        <begin position="47"/>
        <end position="72"/>
    </location>
</feature>
<dbReference type="InterPro" id="IPR001463">
    <property type="entry name" value="Na/Ala_symport"/>
</dbReference>
<reference evidence="9" key="1">
    <citation type="submission" date="2021-04" db="EMBL/GenBank/DDBJ databases">
        <title>Pseudonocardia sp. nov., isolated from sandy soil of mangrove forest.</title>
        <authorList>
            <person name="Zan Z."/>
            <person name="Huang R."/>
            <person name="Liu W."/>
        </authorList>
    </citation>
    <scope>NUCLEOTIDE SEQUENCE</scope>
    <source>
        <strain evidence="9">S2-4</strain>
    </source>
</reference>
<accession>A0ABT1AD32</accession>
<keyword evidence="6 8" id="KW-1133">Transmembrane helix</keyword>
<feature type="transmembrane region" description="Helical" evidence="8">
    <location>
        <begin position="295"/>
        <end position="319"/>
    </location>
</feature>
<comment type="caution">
    <text evidence="9">The sequence shown here is derived from an EMBL/GenBank/DDBJ whole genome shotgun (WGS) entry which is preliminary data.</text>
</comment>
<keyword evidence="3 8" id="KW-0813">Transport</keyword>
<feature type="transmembrane region" description="Helical" evidence="8">
    <location>
        <begin position="479"/>
        <end position="498"/>
    </location>
</feature>
<keyword evidence="5 8" id="KW-0812">Transmembrane</keyword>
<protein>
    <submittedName>
        <fullName evidence="9">Alanine:cation symporter family protein</fullName>
    </submittedName>
</protein>
<feature type="transmembrane region" description="Helical" evidence="8">
    <location>
        <begin position="352"/>
        <end position="376"/>
    </location>
</feature>
<feature type="transmembrane region" description="Helical" evidence="8">
    <location>
        <begin position="411"/>
        <end position="434"/>
    </location>
</feature>
<evidence type="ECO:0000256" key="1">
    <source>
        <dbReference type="ARBA" id="ARBA00004651"/>
    </source>
</evidence>
<keyword evidence="8" id="KW-0769">Symport</keyword>
<comment type="similarity">
    <text evidence="2 8">Belongs to the alanine or glycine:cation symporter (AGCS) (TC 2.A.25) family.</text>
</comment>
<evidence type="ECO:0000256" key="8">
    <source>
        <dbReference type="RuleBase" id="RU363064"/>
    </source>
</evidence>
<gene>
    <name evidence="9" type="ORF">KDL28_38255</name>
</gene>
<evidence type="ECO:0000256" key="3">
    <source>
        <dbReference type="ARBA" id="ARBA00022448"/>
    </source>
</evidence>
<evidence type="ECO:0000256" key="6">
    <source>
        <dbReference type="ARBA" id="ARBA00022989"/>
    </source>
</evidence>
<dbReference type="PRINTS" id="PR00175">
    <property type="entry name" value="NAALASMPORT"/>
</dbReference>
<sequence>MRMTPSEPLLASATAPPIGPLADVENAINAVFDPISNALSSFVFAEITVLGVTFPWIVAWLVIAATIFTVYFRFVQFRQFRLALKIVGGRFTRDDEPGEISHFQALSSAVSGTVGLGNIAGVGVAVTIGGPGATFWMIVAGLLGMCTKFVECTLGVKYREEHPDGTVSGGPMHYLRKGVAERLPGGTGRVVGRILAGGAAVMILFFGVAGGNMFQANQTFAQLRDVTGGDGGPLGGAGAALIFGLVVAALVGAVIIGGITAIGRVTSRLVPSMAVVYVAACLIVIGVNLPQVPAAIGAIFAGAFTGAGVAGGAIGALIVGFQRAAFSNEAGLGSAPIAHSAVRTRHPVTEGYVALLEPFIDTVIVCTMTALTIVIAGTPFWNEARASAAAGGETPDGVLVTSNAFETVLPWFPYVLTVAIVLFALSTMLTWGYYGQKAWTYLFGRSRASERTYQVLYCLFIVVGSVLTLGSVLSFADAVLFLLALFNIVGLYLLAPVVKREVAAYRDKLRSGEVSDLRASDPR</sequence>
<dbReference type="Gene3D" id="1.20.1740.10">
    <property type="entry name" value="Amino acid/polyamine transporter I"/>
    <property type="match status" value="1"/>
</dbReference>
<dbReference type="PANTHER" id="PTHR30330:SF3">
    <property type="entry name" value="TRANSCRIPTIONAL REGULATOR, LRP FAMILY"/>
    <property type="match status" value="1"/>
</dbReference>
<evidence type="ECO:0000313" key="9">
    <source>
        <dbReference type="EMBL" id="MCO1660908.1"/>
    </source>
</evidence>
<evidence type="ECO:0000256" key="2">
    <source>
        <dbReference type="ARBA" id="ARBA00009261"/>
    </source>
</evidence>
<evidence type="ECO:0000313" key="10">
    <source>
        <dbReference type="Proteomes" id="UP001165283"/>
    </source>
</evidence>
<dbReference type="Pfam" id="PF01235">
    <property type="entry name" value="Na_Ala_symp"/>
    <property type="match status" value="1"/>
</dbReference>
<organism evidence="9 10">
    <name type="scientific">Pseudonocardia humida</name>
    <dbReference type="NCBI Taxonomy" id="2800819"/>
    <lineage>
        <taxon>Bacteria</taxon>
        <taxon>Bacillati</taxon>
        <taxon>Actinomycetota</taxon>
        <taxon>Actinomycetes</taxon>
        <taxon>Pseudonocardiales</taxon>
        <taxon>Pseudonocardiaceae</taxon>
        <taxon>Pseudonocardia</taxon>
    </lineage>
</organism>
<dbReference type="PANTHER" id="PTHR30330">
    <property type="entry name" value="AGSS FAMILY TRANSPORTER, SODIUM-ALANINE"/>
    <property type="match status" value="1"/>
</dbReference>
<proteinExistence type="inferred from homology"/>
<feature type="transmembrane region" description="Helical" evidence="8">
    <location>
        <begin position="234"/>
        <end position="262"/>
    </location>
</feature>
<keyword evidence="10" id="KW-1185">Reference proteome</keyword>
<keyword evidence="4 8" id="KW-1003">Cell membrane</keyword>
<comment type="subcellular location">
    <subcellularLocation>
        <location evidence="1 8">Cell membrane</location>
        <topology evidence="1 8">Multi-pass membrane protein</topology>
    </subcellularLocation>
</comment>
<evidence type="ECO:0000256" key="5">
    <source>
        <dbReference type="ARBA" id="ARBA00022692"/>
    </source>
</evidence>
<feature type="transmembrane region" description="Helical" evidence="8">
    <location>
        <begin position="269"/>
        <end position="289"/>
    </location>
</feature>
<evidence type="ECO:0000256" key="7">
    <source>
        <dbReference type="ARBA" id="ARBA00023136"/>
    </source>
</evidence>
<dbReference type="EMBL" id="JAGSOV010000097">
    <property type="protein sequence ID" value="MCO1660908.1"/>
    <property type="molecule type" value="Genomic_DNA"/>
</dbReference>
<keyword evidence="7 8" id="KW-0472">Membrane</keyword>
<feature type="transmembrane region" description="Helical" evidence="8">
    <location>
        <begin position="455"/>
        <end position="473"/>
    </location>
</feature>